<dbReference type="OrthoDB" id="384721at2"/>
<evidence type="ECO:0000313" key="2">
    <source>
        <dbReference type="EMBL" id="GBG93765.1"/>
    </source>
</evidence>
<dbReference type="InterPro" id="IPR030395">
    <property type="entry name" value="GP_PDE_dom"/>
</dbReference>
<comment type="caution">
    <text evidence="2">The sequence shown here is derived from an EMBL/GenBank/DDBJ whole genome shotgun (WGS) entry which is preliminary data.</text>
</comment>
<dbReference type="GO" id="GO:0006629">
    <property type="term" value="P:lipid metabolic process"/>
    <property type="evidence" value="ECO:0007669"/>
    <property type="project" value="InterPro"/>
</dbReference>
<proteinExistence type="predicted"/>
<dbReference type="Pfam" id="PF03009">
    <property type="entry name" value="GDPD"/>
    <property type="match status" value="1"/>
</dbReference>
<dbReference type="Proteomes" id="UP000286848">
    <property type="component" value="Unassembled WGS sequence"/>
</dbReference>
<accession>A0A401IQH8</accession>
<dbReference type="EMBL" id="BFFP01000002">
    <property type="protein sequence ID" value="GBG93765.1"/>
    <property type="molecule type" value="Genomic_DNA"/>
</dbReference>
<gene>
    <name evidence="2" type="primary">ugpQ</name>
    <name evidence="2" type="ORF">LFYK43_02240</name>
</gene>
<evidence type="ECO:0000259" key="1">
    <source>
        <dbReference type="PROSITE" id="PS51704"/>
    </source>
</evidence>
<dbReference type="SUPFAM" id="SSF51695">
    <property type="entry name" value="PLC-like phosphodiesterases"/>
    <property type="match status" value="1"/>
</dbReference>
<evidence type="ECO:0000313" key="3">
    <source>
        <dbReference type="Proteomes" id="UP000286848"/>
    </source>
</evidence>
<dbReference type="Gene3D" id="3.20.20.190">
    <property type="entry name" value="Phosphatidylinositol (PI) phosphodiesterase"/>
    <property type="match status" value="1"/>
</dbReference>
<protein>
    <submittedName>
        <fullName evidence="2">Glycerophosphoryl diester phosphodiesterase</fullName>
    </submittedName>
</protein>
<reference evidence="2 3" key="1">
    <citation type="journal article" date="2019" name="Int. J. Syst. Evol. Microbiol.">
        <title>Lactobacillus salitolerans sp. nov., a novel lactic acid bacterium isolated from spent mushroom substrates.</title>
        <authorList>
            <person name="Tohno M."/>
            <person name="Tanizawa Y."/>
            <person name="Kojima Y."/>
            <person name="Sakamoto M."/>
            <person name="Nakamura Y."/>
            <person name="Ohkuma M."/>
            <person name="Kobayashi H."/>
        </authorList>
    </citation>
    <scope>NUCLEOTIDE SEQUENCE [LARGE SCALE GENOMIC DNA]</scope>
    <source>
        <strain evidence="2 3">YK43</strain>
    </source>
</reference>
<dbReference type="PANTHER" id="PTHR46211">
    <property type="entry name" value="GLYCEROPHOSPHORYL DIESTER PHOSPHODIESTERASE"/>
    <property type="match status" value="1"/>
</dbReference>
<dbReference type="PANTHER" id="PTHR46211:SF14">
    <property type="entry name" value="GLYCEROPHOSPHODIESTER PHOSPHODIESTERASE"/>
    <property type="match status" value="1"/>
</dbReference>
<dbReference type="GO" id="GO:0008081">
    <property type="term" value="F:phosphoric diester hydrolase activity"/>
    <property type="evidence" value="ECO:0007669"/>
    <property type="project" value="InterPro"/>
</dbReference>
<feature type="domain" description="GP-PDE" evidence="1">
    <location>
        <begin position="5"/>
        <end position="224"/>
    </location>
</feature>
<dbReference type="AlphaFoldDB" id="A0A401IQH8"/>
<organism evidence="2 3">
    <name type="scientific">Ligilactobacillus salitolerans</name>
    <dbReference type="NCBI Taxonomy" id="1808352"/>
    <lineage>
        <taxon>Bacteria</taxon>
        <taxon>Bacillati</taxon>
        <taxon>Bacillota</taxon>
        <taxon>Bacilli</taxon>
        <taxon>Lactobacillales</taxon>
        <taxon>Lactobacillaceae</taxon>
        <taxon>Ligilactobacillus</taxon>
    </lineage>
</organism>
<dbReference type="PROSITE" id="PS51704">
    <property type="entry name" value="GP_PDE"/>
    <property type="match status" value="1"/>
</dbReference>
<keyword evidence="3" id="KW-1185">Reference proteome</keyword>
<sequence length="237" mass="27030">MTQHTLIFGHRGYPVKFPENSLAGFHYAVAHQIDGLEFDVHLTKDQIPVVIHDETIDRTTDGSGFIKDFTLNQLRSFHLGNGEPVPTLAEVLTLLAGQDVALNIELKTNKFHYQGIEKIVLDQVKQTTLVHPVIYSSFDLQTLRNCRQIDPEQNYNFLSSHRIFHPEQKIKEEGLSGLHLKHYQSAGFLQRVWTINDPRTARLLLKHGVAGIITDDFVKITRIRNEFDHKKAAASVF</sequence>
<dbReference type="RefSeq" id="WP_124974570.1">
    <property type="nucleotide sequence ID" value="NZ_BFFP01000002.1"/>
</dbReference>
<dbReference type="InterPro" id="IPR017946">
    <property type="entry name" value="PLC-like_Pdiesterase_TIM-brl"/>
</dbReference>
<name>A0A401IQH8_9LACO</name>